<dbReference type="RefSeq" id="WP_071319574.1">
    <property type="nucleotide sequence ID" value="NZ_CP063356.2"/>
</dbReference>
<evidence type="ECO:0000256" key="5">
    <source>
        <dbReference type="ARBA" id="ARBA00023136"/>
    </source>
</evidence>
<dbReference type="KEGG" id="aia:AWH56_013700"/>
<feature type="transmembrane region" description="Helical" evidence="6">
    <location>
        <begin position="89"/>
        <end position="109"/>
    </location>
</feature>
<evidence type="ECO:0000313" key="8">
    <source>
        <dbReference type="EMBL" id="QOY33812.1"/>
    </source>
</evidence>
<evidence type="ECO:0000256" key="6">
    <source>
        <dbReference type="SAM" id="Phobius"/>
    </source>
</evidence>
<dbReference type="PANTHER" id="PTHR33931:SF6">
    <property type="entry name" value="INTEGRAL MEMBRANE PROTEIN YXZK-RELATED"/>
    <property type="match status" value="1"/>
</dbReference>
<evidence type="ECO:0000256" key="3">
    <source>
        <dbReference type="ARBA" id="ARBA00022692"/>
    </source>
</evidence>
<feature type="transmembrane region" description="Helical" evidence="6">
    <location>
        <begin position="62"/>
        <end position="83"/>
    </location>
</feature>
<dbReference type="AlphaFoldDB" id="A0A1S2KTK9"/>
<dbReference type="OrthoDB" id="3176438at2"/>
<keyword evidence="5 6" id="KW-0472">Membrane</keyword>
<evidence type="ECO:0000313" key="7">
    <source>
        <dbReference type="EMBL" id="OIJ03509.1"/>
    </source>
</evidence>
<reference evidence="8 9" key="2">
    <citation type="journal article" date="2017" name="Genome Announc.">
        <title>Draft Genome Sequences of Four Alkaliphilic Bacteria Belonging to the Anaerobacillus Genus.</title>
        <authorList>
            <person name="Bassil N.M."/>
            <person name="Lloyd J.R."/>
        </authorList>
    </citation>
    <scope>NUCLEOTIDE SEQUENCE [LARGE SCALE GENOMIC DNA]</scope>
    <source>
        <strain evidence="8 9">NB2006</strain>
    </source>
</reference>
<evidence type="ECO:0000256" key="4">
    <source>
        <dbReference type="ARBA" id="ARBA00022989"/>
    </source>
</evidence>
<dbReference type="Proteomes" id="UP000180175">
    <property type="component" value="Chromosome"/>
</dbReference>
<evidence type="ECO:0000313" key="9">
    <source>
        <dbReference type="Proteomes" id="UP000180175"/>
    </source>
</evidence>
<reference evidence="8 9" key="3">
    <citation type="journal article" date="2019" name="Int. J. Syst. Evol. Microbiol.">
        <title>Anaerobacillus isosaccharinicus sp. nov., an alkaliphilic bacterium which degrades isosaccharinic acid.</title>
        <authorList>
            <person name="Bassil N.M."/>
            <person name="Lloyd J.R."/>
        </authorList>
    </citation>
    <scope>NUCLEOTIDE SEQUENCE [LARGE SCALE GENOMIC DNA]</scope>
    <source>
        <strain evidence="8 9">NB2006</strain>
    </source>
</reference>
<organism evidence="7 9">
    <name type="scientific">Anaerobacillus isosaccharinicus</name>
    <dbReference type="NCBI Taxonomy" id="1532552"/>
    <lineage>
        <taxon>Bacteria</taxon>
        <taxon>Bacillati</taxon>
        <taxon>Bacillota</taxon>
        <taxon>Bacilli</taxon>
        <taxon>Bacillales</taxon>
        <taxon>Bacillaceae</taxon>
        <taxon>Anaerobacillus</taxon>
    </lineage>
</organism>
<proteinExistence type="predicted"/>
<dbReference type="InterPro" id="IPR005538">
    <property type="entry name" value="LrgA/CidA"/>
</dbReference>
<sequence length="121" mass="13807">MKFFQIILQIAVLYGFFLTGKWLQLTFGLMIPGSIIGMLLFFIVLLSGLFPTQWFERGSELLLSHMPFMFLPVTVGVLNYLSFFQGKGLLLIFVVLLSTLIVMVCSAYVGQTMVQRKERQN</sequence>
<evidence type="ECO:0000256" key="1">
    <source>
        <dbReference type="ARBA" id="ARBA00004651"/>
    </source>
</evidence>
<keyword evidence="2" id="KW-1003">Cell membrane</keyword>
<keyword evidence="3 6" id="KW-0812">Transmembrane</keyword>
<dbReference type="NCBIfam" id="NF002460">
    <property type="entry name" value="PRK01658.1"/>
    <property type="match status" value="1"/>
</dbReference>
<keyword evidence="9" id="KW-1185">Reference proteome</keyword>
<reference evidence="7 9" key="1">
    <citation type="submission" date="2016-10" db="EMBL/GenBank/DDBJ databases">
        <title>Draft genome sequences of four alkaliphilic bacteria belonging to the Anaerobacillus genus.</title>
        <authorList>
            <person name="Bassil N.M."/>
            <person name="Lloyd J.R."/>
        </authorList>
    </citation>
    <scope>NUCLEOTIDE SEQUENCE [LARGE SCALE GENOMIC DNA]</scope>
    <source>
        <strain evidence="7 9">NB2006</strain>
    </source>
</reference>
<name>A0A1S2KTK9_9BACI</name>
<keyword evidence="4 6" id="KW-1133">Transmembrane helix</keyword>
<evidence type="ECO:0000256" key="2">
    <source>
        <dbReference type="ARBA" id="ARBA00022475"/>
    </source>
</evidence>
<protein>
    <submittedName>
        <fullName evidence="7">CidA/LrgA family protein</fullName>
    </submittedName>
</protein>
<reference evidence="8" key="4">
    <citation type="submission" date="2020-10" db="EMBL/GenBank/DDBJ databases">
        <authorList>
            <person name="Bassil N.M."/>
            <person name="Lloyd J.R."/>
        </authorList>
    </citation>
    <scope>NUCLEOTIDE SEQUENCE</scope>
    <source>
        <strain evidence="8">NB2006</strain>
    </source>
</reference>
<dbReference type="GO" id="GO:0005886">
    <property type="term" value="C:plasma membrane"/>
    <property type="evidence" value="ECO:0007669"/>
    <property type="project" value="UniProtKB-SubCell"/>
</dbReference>
<dbReference type="EMBL" id="CP063356">
    <property type="protein sequence ID" value="QOY33812.1"/>
    <property type="molecule type" value="Genomic_DNA"/>
</dbReference>
<accession>A0A1S2KTK9</accession>
<dbReference type="Pfam" id="PF03788">
    <property type="entry name" value="LrgA"/>
    <property type="match status" value="1"/>
</dbReference>
<feature type="transmembrane region" description="Helical" evidence="6">
    <location>
        <begin position="29"/>
        <end position="50"/>
    </location>
</feature>
<dbReference type="PANTHER" id="PTHR33931">
    <property type="entry name" value="HOLIN-LIKE PROTEIN CIDA-RELATED"/>
    <property type="match status" value="1"/>
</dbReference>
<feature type="transmembrane region" description="Helical" evidence="6">
    <location>
        <begin position="7"/>
        <end position="23"/>
    </location>
</feature>
<gene>
    <name evidence="8" type="ORF">AWH56_013700</name>
    <name evidence="7" type="ORF">AWH56_24700</name>
</gene>
<comment type="subcellular location">
    <subcellularLocation>
        <location evidence="1">Cell membrane</location>
        <topology evidence="1">Multi-pass membrane protein</topology>
    </subcellularLocation>
</comment>
<dbReference type="EMBL" id="LQXD01000211">
    <property type="protein sequence ID" value="OIJ03509.1"/>
    <property type="molecule type" value="Genomic_DNA"/>
</dbReference>